<proteinExistence type="predicted"/>
<organism evidence="2">
    <name type="scientific">Chrysotila carterae</name>
    <name type="common">Marine alga</name>
    <name type="synonym">Syracosphaera carterae</name>
    <dbReference type="NCBI Taxonomy" id="13221"/>
    <lineage>
        <taxon>Eukaryota</taxon>
        <taxon>Haptista</taxon>
        <taxon>Haptophyta</taxon>
        <taxon>Prymnesiophyceae</taxon>
        <taxon>Isochrysidales</taxon>
        <taxon>Isochrysidaceae</taxon>
        <taxon>Chrysotila</taxon>
    </lineage>
</organism>
<dbReference type="EMBL" id="HBIZ01020292">
    <property type="protein sequence ID" value="CAE0760156.1"/>
    <property type="molecule type" value="Transcribed_RNA"/>
</dbReference>
<name>A0A7S4EXT2_CHRCT</name>
<evidence type="ECO:0000313" key="2">
    <source>
        <dbReference type="EMBL" id="CAE0760156.1"/>
    </source>
</evidence>
<reference evidence="2" key="1">
    <citation type="submission" date="2021-01" db="EMBL/GenBank/DDBJ databases">
        <authorList>
            <person name="Corre E."/>
            <person name="Pelletier E."/>
            <person name="Niang G."/>
            <person name="Scheremetjew M."/>
            <person name="Finn R."/>
            <person name="Kale V."/>
            <person name="Holt S."/>
            <person name="Cochrane G."/>
            <person name="Meng A."/>
            <person name="Brown T."/>
            <person name="Cohen L."/>
        </authorList>
    </citation>
    <scope>NUCLEOTIDE SEQUENCE</scope>
    <source>
        <strain evidence="2">CCMP645</strain>
    </source>
</reference>
<accession>A0A7S4EXT2</accession>
<evidence type="ECO:0008006" key="3">
    <source>
        <dbReference type="Google" id="ProtNLM"/>
    </source>
</evidence>
<gene>
    <name evidence="2" type="ORF">PCAR00345_LOCUS12762</name>
</gene>
<protein>
    <recommendedName>
        <fullName evidence="3">SGNH domain-containing protein</fullName>
    </recommendedName>
</protein>
<feature type="region of interest" description="Disordered" evidence="1">
    <location>
        <begin position="32"/>
        <end position="51"/>
    </location>
</feature>
<sequence length="442" mass="49584">MRKEAVALLVGATLLWVIGRNLRVASREAHTSKSEELAQHHNTQLSDVRSASRMASSAAPVQYASHPTVGAKVSALGQADASRGPSALIPAAAELLCTSIDCATRHTVLEPGWVNLSFQPAIDWKAGGVRGDCVAGELEYIMPKYCSPSWQSARKASAGWPSEDRLIKADVHANQLPQAGMSQLAALLKGKTLLVMGDSVMEQFYNTLQCLLRKEDLEAPNSPEFKDYIAKTKPLWLMGKRKKPPKLPQQARTGMRMLYARVTTMHPDEVSAAVSSADVILLNWGLHYQRLNEYRDNLHSAFQAFEEHAAQPGKAFVFQETGAQHFKTSDRRGYRTGEWEFRDKSTDTLCQCQATEDFNVNSRNRVLYEVLGSGKYRHLQVLPFYNLTRPRWRWHFGNCTQRPNGWNYYTCCDCTHFCYSPAMWGAHMYNLLAVLKRASGLQ</sequence>
<evidence type="ECO:0000256" key="1">
    <source>
        <dbReference type="SAM" id="MobiDB-lite"/>
    </source>
</evidence>
<dbReference type="AlphaFoldDB" id="A0A7S4EXT2"/>